<gene>
    <name evidence="1" type="ORF">SAMN05660472_01165</name>
</gene>
<name>A0A1G9BG73_9FIRM</name>
<dbReference type="EMBL" id="FNFP01000002">
    <property type="protein sequence ID" value="SDK38526.1"/>
    <property type="molecule type" value="Genomic_DNA"/>
</dbReference>
<proteinExistence type="predicted"/>
<keyword evidence="2" id="KW-1185">Reference proteome</keyword>
<organism evidence="1 2">
    <name type="scientific">Natronincola ferrireducens</name>
    <dbReference type="NCBI Taxonomy" id="393762"/>
    <lineage>
        <taxon>Bacteria</taxon>
        <taxon>Bacillati</taxon>
        <taxon>Bacillota</taxon>
        <taxon>Clostridia</taxon>
        <taxon>Peptostreptococcales</taxon>
        <taxon>Natronincolaceae</taxon>
        <taxon>Natronincola</taxon>
    </lineage>
</organism>
<dbReference type="Proteomes" id="UP000198718">
    <property type="component" value="Unassembled WGS sequence"/>
</dbReference>
<evidence type="ECO:0000313" key="2">
    <source>
        <dbReference type="Proteomes" id="UP000198718"/>
    </source>
</evidence>
<dbReference type="AlphaFoldDB" id="A0A1G9BG73"/>
<dbReference type="Pfam" id="PF14006">
    <property type="entry name" value="YqzL"/>
    <property type="match status" value="1"/>
</dbReference>
<dbReference type="STRING" id="393762.SAMN05660472_01165"/>
<dbReference type="OrthoDB" id="1956766at2"/>
<accession>A0A1G9BG73</accession>
<protein>
    <submittedName>
        <fullName evidence="1">YqzL-like protein</fullName>
    </submittedName>
</protein>
<sequence>MLSKKMWSIFKKTGNIQAYLYCKEYSNYTEITEEQKVNVDIQLFQTNKTNSI</sequence>
<evidence type="ECO:0000313" key="1">
    <source>
        <dbReference type="EMBL" id="SDK38526.1"/>
    </source>
</evidence>
<reference evidence="1 2" key="1">
    <citation type="submission" date="2016-10" db="EMBL/GenBank/DDBJ databases">
        <authorList>
            <person name="de Groot N.N."/>
        </authorList>
    </citation>
    <scope>NUCLEOTIDE SEQUENCE [LARGE SCALE GENOMIC DNA]</scope>
    <source>
        <strain evidence="1 2">DSM 18346</strain>
    </source>
</reference>
<dbReference type="RefSeq" id="WP_143011256.1">
    <property type="nucleotide sequence ID" value="NZ_FNFP01000002.1"/>
</dbReference>
<dbReference type="InterPro" id="IPR025617">
    <property type="entry name" value="YqzL"/>
</dbReference>